<evidence type="ECO:0000256" key="5">
    <source>
        <dbReference type="ARBA" id="ARBA00023136"/>
    </source>
</evidence>
<keyword evidence="12" id="KW-1185">Reference proteome</keyword>
<evidence type="ECO:0000313" key="12">
    <source>
        <dbReference type="Proteomes" id="UP000606194"/>
    </source>
</evidence>
<keyword evidence="2" id="KW-1003">Cell membrane</keyword>
<dbReference type="GO" id="GO:0005886">
    <property type="term" value="C:plasma membrane"/>
    <property type="evidence" value="ECO:0007669"/>
    <property type="project" value="UniProtKB-SubCell"/>
</dbReference>
<evidence type="ECO:0000313" key="11">
    <source>
        <dbReference type="EMBL" id="GGR77043.1"/>
    </source>
</evidence>
<keyword evidence="6" id="KW-0813">Transport</keyword>
<reference evidence="11" key="1">
    <citation type="journal article" date="2014" name="Int. J. Syst. Evol. Microbiol.">
        <title>Complete genome sequence of Corynebacterium casei LMG S-19264T (=DSM 44701T), isolated from a smear-ripened cheese.</title>
        <authorList>
            <consortium name="US DOE Joint Genome Institute (JGI-PGF)"/>
            <person name="Walter F."/>
            <person name="Albersmeier A."/>
            <person name="Kalinowski J."/>
            <person name="Ruckert C."/>
        </authorList>
    </citation>
    <scope>NUCLEOTIDE SEQUENCE</scope>
    <source>
        <strain evidence="11">JCM 4386</strain>
    </source>
</reference>
<organism evidence="11 12">
    <name type="scientific">Streptomyces humidus</name>
    <dbReference type="NCBI Taxonomy" id="52259"/>
    <lineage>
        <taxon>Bacteria</taxon>
        <taxon>Bacillati</taxon>
        <taxon>Actinomycetota</taxon>
        <taxon>Actinomycetes</taxon>
        <taxon>Kitasatosporales</taxon>
        <taxon>Streptomycetaceae</taxon>
        <taxon>Streptomyces</taxon>
    </lineage>
</organism>
<evidence type="ECO:0000256" key="10">
    <source>
        <dbReference type="RuleBase" id="RU004340"/>
    </source>
</evidence>
<feature type="transmembrane region" description="Helical" evidence="10">
    <location>
        <begin position="28"/>
        <end position="55"/>
    </location>
</feature>
<comment type="caution">
    <text evidence="11">The sequence shown here is derived from an EMBL/GenBank/DDBJ whole genome shotgun (WGS) entry which is preliminary data.</text>
</comment>
<dbReference type="Pfam" id="PF02537">
    <property type="entry name" value="CRCB"/>
    <property type="match status" value="1"/>
</dbReference>
<evidence type="ECO:0000256" key="1">
    <source>
        <dbReference type="ARBA" id="ARBA00004651"/>
    </source>
</evidence>
<keyword evidence="4 10" id="KW-1133">Transmembrane helix</keyword>
<comment type="subcellular location">
    <subcellularLocation>
        <location evidence="1">Cell membrane</location>
        <topology evidence="1">Multi-pass membrane protein</topology>
    </subcellularLocation>
</comment>
<dbReference type="EMBL" id="BMTL01000005">
    <property type="protein sequence ID" value="GGR77043.1"/>
    <property type="molecule type" value="Genomic_DNA"/>
</dbReference>
<evidence type="ECO:0000256" key="6">
    <source>
        <dbReference type="ARBA" id="ARBA00023303"/>
    </source>
</evidence>
<proteinExistence type="inferred from homology"/>
<dbReference type="AlphaFoldDB" id="A0A918FSF5"/>
<name>A0A918FSF5_9ACTN</name>
<dbReference type="GO" id="GO:0034220">
    <property type="term" value="P:monoatomic ion transmembrane transport"/>
    <property type="evidence" value="ECO:0007669"/>
    <property type="project" value="UniProtKB-KW"/>
</dbReference>
<dbReference type="InterPro" id="IPR003691">
    <property type="entry name" value="FluC"/>
</dbReference>
<comment type="catalytic activity">
    <reaction evidence="8">
        <text>fluoride(in) = fluoride(out)</text>
        <dbReference type="Rhea" id="RHEA:76159"/>
        <dbReference type="ChEBI" id="CHEBI:17051"/>
    </reaction>
    <physiologicalReaction direction="left-to-right" evidence="8">
        <dbReference type="Rhea" id="RHEA:76160"/>
    </physiologicalReaction>
</comment>
<reference evidence="11" key="2">
    <citation type="submission" date="2020-09" db="EMBL/GenBank/DDBJ databases">
        <authorList>
            <person name="Sun Q."/>
            <person name="Ohkuma M."/>
        </authorList>
    </citation>
    <scope>NUCLEOTIDE SEQUENCE</scope>
    <source>
        <strain evidence="11">JCM 4386</strain>
    </source>
</reference>
<evidence type="ECO:0000256" key="8">
    <source>
        <dbReference type="ARBA" id="ARBA00035585"/>
    </source>
</evidence>
<protein>
    <recommendedName>
        <fullName evidence="10">Fluoride-specific ion channel</fullName>
    </recommendedName>
</protein>
<gene>
    <name evidence="11" type="ORF">GCM10010269_15340</name>
</gene>
<keyword evidence="5 10" id="KW-0472">Membrane</keyword>
<sequence>MFPGTGLCVALTTYSTFSYETLRPAEDGTLFFAAADVIASVVAGPGAVFVGIAFAEASWA</sequence>
<evidence type="ECO:0000256" key="3">
    <source>
        <dbReference type="ARBA" id="ARBA00022692"/>
    </source>
</evidence>
<evidence type="ECO:0000256" key="4">
    <source>
        <dbReference type="ARBA" id="ARBA00022989"/>
    </source>
</evidence>
<keyword evidence="6" id="KW-0407">Ion channel</keyword>
<evidence type="ECO:0000256" key="7">
    <source>
        <dbReference type="ARBA" id="ARBA00035120"/>
    </source>
</evidence>
<comment type="similarity">
    <text evidence="7 10">Belongs to the fluoride channel Fluc/FEX (TC 1.A.43) family.</text>
</comment>
<evidence type="ECO:0000256" key="2">
    <source>
        <dbReference type="ARBA" id="ARBA00022475"/>
    </source>
</evidence>
<comment type="caution">
    <text evidence="10">Lacks conserved residue(s) required for the propagation of feature annotation.</text>
</comment>
<keyword evidence="3 10" id="KW-0812">Transmembrane</keyword>
<dbReference type="Proteomes" id="UP000606194">
    <property type="component" value="Unassembled WGS sequence"/>
</dbReference>
<comment type="function">
    <text evidence="9">Fluoride-specific ion channel. Important for reducing fluoride concentration in the cell, thus reducing its toxicity.</text>
</comment>
<accession>A0A918FSF5</accession>
<evidence type="ECO:0000256" key="9">
    <source>
        <dbReference type="ARBA" id="ARBA00049940"/>
    </source>
</evidence>
<keyword evidence="6" id="KW-0406">Ion transport</keyword>